<sequence>MKRLTIVVAYLSLFWLITGKAGIMANMTRVIYHQGDKERSVLLANTNSYPVIVQNWVDHGEANPQTETPFVVLAPIFHLPAQKIQAIRIIYNGDHLPADRESVFWLNLYEIPPNLHDQALNQDNPKVSLAMNTQLKLFYRPTTLADFPAKLADKITFKLQQKGEEWVLVCKNPLPFHISFSQIFFESPHKRYLIKRQMDMMIPPFSERIYHFEQSFSQQAGRIVFSYLNDAGFSMREVAIFQTP</sequence>
<comment type="subcellular location">
    <subcellularLocation>
        <location evidence="1 6">Periplasm</location>
    </subcellularLocation>
</comment>
<feature type="domain" description="Pili assembly chaperone N-terminal" evidence="7">
    <location>
        <begin position="22"/>
        <end position="144"/>
    </location>
</feature>
<dbReference type="SUPFAM" id="SSF49354">
    <property type="entry name" value="PapD-like"/>
    <property type="match status" value="1"/>
</dbReference>
<evidence type="ECO:0000256" key="5">
    <source>
        <dbReference type="ARBA" id="ARBA00023186"/>
    </source>
</evidence>
<dbReference type="GO" id="GO:0071555">
    <property type="term" value="P:cell wall organization"/>
    <property type="evidence" value="ECO:0007669"/>
    <property type="project" value="InterPro"/>
</dbReference>
<evidence type="ECO:0000313" key="13">
    <source>
        <dbReference type="Proteomes" id="UP001177592"/>
    </source>
</evidence>
<dbReference type="InterPro" id="IPR018046">
    <property type="entry name" value="Pili_assmbl_chaperone_CS"/>
</dbReference>
<comment type="similarity">
    <text evidence="2 6">Belongs to the periplasmic pilus chaperone family.</text>
</comment>
<dbReference type="PANTHER" id="PTHR30251:SF7">
    <property type="entry name" value="FIMBRIAE CHAPARONE"/>
    <property type="match status" value="1"/>
</dbReference>
<dbReference type="InterPro" id="IPR001829">
    <property type="entry name" value="Pili_assmbl_chaperone_bac"/>
</dbReference>
<protein>
    <submittedName>
        <fullName evidence="10">Molecular chaperone</fullName>
    </submittedName>
    <submittedName>
        <fullName evidence="9">Putative fimbrial chaperone YadV</fullName>
    </submittedName>
</protein>
<dbReference type="PRINTS" id="PR00969">
    <property type="entry name" value="CHAPERONPILI"/>
</dbReference>
<reference evidence="10" key="2">
    <citation type="submission" date="2023-04" db="EMBL/GenBank/DDBJ databases">
        <title>Genome dynamics across the evolutionary transition to endosymbiosis.</title>
        <authorList>
            <person name="Siozios S."/>
            <person name="Nadal-Jimenez P."/>
            <person name="Azagi T."/>
            <person name="Sprong H."/>
            <person name="Frost C.L."/>
            <person name="Parratt S.R."/>
            <person name="Taylor G."/>
            <person name="Brettell L."/>
            <person name="Lew K.C."/>
            <person name="Croft L."/>
            <person name="King K.C."/>
            <person name="Brockhurst M.A."/>
            <person name="Hypsa V."/>
            <person name="Novakova E."/>
            <person name="Darby A.C."/>
            <person name="Hurst G.D.D."/>
        </authorList>
    </citation>
    <scope>NUCLEOTIDE SEQUENCE</scope>
    <source>
        <strain evidence="10">AIh</strain>
        <strain evidence="11">ANv_CAN</strain>
    </source>
</reference>
<evidence type="ECO:0000256" key="4">
    <source>
        <dbReference type="ARBA" id="ARBA00022764"/>
    </source>
</evidence>
<dbReference type="Pfam" id="PF02753">
    <property type="entry name" value="PapD_C"/>
    <property type="match status" value="1"/>
</dbReference>
<dbReference type="AlphaFoldDB" id="A0A4P7L5Y2"/>
<evidence type="ECO:0000259" key="7">
    <source>
        <dbReference type="Pfam" id="PF00345"/>
    </source>
</evidence>
<evidence type="ECO:0000256" key="6">
    <source>
        <dbReference type="RuleBase" id="RU003918"/>
    </source>
</evidence>
<name>A0A4P7L5Y2_9GAMM</name>
<evidence type="ECO:0000256" key="3">
    <source>
        <dbReference type="ARBA" id="ARBA00022729"/>
    </source>
</evidence>
<accession>A0A4P7L5Y2</accession>
<dbReference type="RefSeq" id="WP_026823694.1">
    <property type="nucleotide sequence ID" value="NZ_CP123498.1"/>
</dbReference>
<dbReference type="InterPro" id="IPR013783">
    <property type="entry name" value="Ig-like_fold"/>
</dbReference>
<dbReference type="EMBL" id="CP123498">
    <property type="protein sequence ID" value="WGL95689.1"/>
    <property type="molecule type" value="Genomic_DNA"/>
</dbReference>
<organism evidence="9 12">
    <name type="scientific">Arsenophonus nasoniae</name>
    <name type="common">son-killer infecting Nasonia vitripennis</name>
    <dbReference type="NCBI Taxonomy" id="638"/>
    <lineage>
        <taxon>Bacteria</taxon>
        <taxon>Pseudomonadati</taxon>
        <taxon>Pseudomonadota</taxon>
        <taxon>Gammaproteobacteria</taxon>
        <taxon>Enterobacterales</taxon>
        <taxon>Morganellaceae</taxon>
        <taxon>Arsenophonus</taxon>
    </lineage>
</organism>
<dbReference type="Proteomes" id="UP000295134">
    <property type="component" value="Chromosome"/>
</dbReference>
<dbReference type="InterPro" id="IPR008962">
    <property type="entry name" value="PapD-like_sf"/>
</dbReference>
<dbReference type="Gene3D" id="2.60.40.10">
    <property type="entry name" value="Immunoglobulins"/>
    <property type="match status" value="2"/>
</dbReference>
<keyword evidence="3" id="KW-0732">Signal</keyword>
<reference evidence="9 12" key="1">
    <citation type="submission" date="2019-03" db="EMBL/GenBank/DDBJ databases">
        <title>Long-read sequencing reveals hyperdense prophage content in a complex bacterial symbiont genome.</title>
        <authorList>
            <person name="Frost C.L."/>
            <person name="Siozios S."/>
            <person name="Nadal-Jimenez P."/>
            <person name="Brockhurst M.A."/>
            <person name="King K.C."/>
            <person name="Darby A.C."/>
            <person name="Hurst G.D.D."/>
        </authorList>
    </citation>
    <scope>NUCLEOTIDE SEQUENCE [LARGE SCALE GENOMIC DNA]</scope>
    <source>
        <strain evidence="9 12">FIN</strain>
    </source>
</reference>
<dbReference type="SUPFAM" id="SSF49584">
    <property type="entry name" value="Periplasmic chaperone C-domain"/>
    <property type="match status" value="1"/>
</dbReference>
<evidence type="ECO:0000256" key="1">
    <source>
        <dbReference type="ARBA" id="ARBA00004418"/>
    </source>
</evidence>
<evidence type="ECO:0000256" key="2">
    <source>
        <dbReference type="ARBA" id="ARBA00007399"/>
    </source>
</evidence>
<dbReference type="Pfam" id="PF00345">
    <property type="entry name" value="PapD_N"/>
    <property type="match status" value="1"/>
</dbReference>
<evidence type="ECO:0000313" key="10">
    <source>
        <dbReference type="EMBL" id="WGL95689.1"/>
    </source>
</evidence>
<dbReference type="InterPro" id="IPR036316">
    <property type="entry name" value="Pili_assmbl_chap_C_dom_sf"/>
</dbReference>
<proteinExistence type="inferred from homology"/>
<dbReference type="InterPro" id="IPR050643">
    <property type="entry name" value="Periplasmic_pilus_chap"/>
</dbReference>
<keyword evidence="4" id="KW-0574">Periplasm</keyword>
<dbReference type="PROSITE" id="PS00635">
    <property type="entry name" value="PILI_CHAPERONE"/>
    <property type="match status" value="1"/>
</dbReference>
<dbReference type="EMBL" id="CP038613">
    <property type="protein sequence ID" value="QBY45428.1"/>
    <property type="molecule type" value="Genomic_DNA"/>
</dbReference>
<gene>
    <name evidence="9" type="primary">yadV</name>
    <name evidence="9" type="ORF">ArsFIN_40270</name>
    <name evidence="10" type="ORF">QE207_03500</name>
    <name evidence="11" type="ORF">QE258_19195</name>
</gene>
<evidence type="ECO:0000313" key="9">
    <source>
        <dbReference type="EMBL" id="QBY45428.1"/>
    </source>
</evidence>
<dbReference type="Proteomes" id="UP001177597">
    <property type="component" value="Chromosome"/>
</dbReference>
<dbReference type="Proteomes" id="UP001177592">
    <property type="component" value="Chromosome"/>
</dbReference>
<keyword evidence="5 6" id="KW-0143">Chaperone</keyword>
<dbReference type="GO" id="GO:0030288">
    <property type="term" value="C:outer membrane-bounded periplasmic space"/>
    <property type="evidence" value="ECO:0007669"/>
    <property type="project" value="InterPro"/>
</dbReference>
<dbReference type="KEGG" id="ans:ArsFIN_40270"/>
<evidence type="ECO:0000313" key="11">
    <source>
        <dbReference type="EMBL" id="WGM05572.1"/>
    </source>
</evidence>
<evidence type="ECO:0000259" key="8">
    <source>
        <dbReference type="Pfam" id="PF02753"/>
    </source>
</evidence>
<evidence type="ECO:0000313" key="12">
    <source>
        <dbReference type="Proteomes" id="UP000295134"/>
    </source>
</evidence>
<keyword evidence="13" id="KW-1185">Reference proteome</keyword>
<dbReference type="EMBL" id="CP123523">
    <property type="protein sequence ID" value="WGM05572.1"/>
    <property type="molecule type" value="Genomic_DNA"/>
</dbReference>
<dbReference type="PANTHER" id="PTHR30251">
    <property type="entry name" value="PILUS ASSEMBLY CHAPERONE"/>
    <property type="match status" value="1"/>
</dbReference>
<dbReference type="InterPro" id="IPR016147">
    <property type="entry name" value="Pili_assmbl_chaperone_N"/>
</dbReference>
<feature type="domain" description="Pili assembly chaperone C-terminal" evidence="8">
    <location>
        <begin position="171"/>
        <end position="232"/>
    </location>
</feature>
<dbReference type="InterPro" id="IPR016148">
    <property type="entry name" value="Pili_assmbl_chaperone_C"/>
</dbReference>